<reference evidence="3 4" key="1">
    <citation type="journal article" date="2016" name="Nat. Commun.">
        <title>Ectomycorrhizal ecology is imprinted in the genome of the dominant symbiotic fungus Cenococcum geophilum.</title>
        <authorList>
            <consortium name="DOE Joint Genome Institute"/>
            <person name="Peter M."/>
            <person name="Kohler A."/>
            <person name="Ohm R.A."/>
            <person name="Kuo A."/>
            <person name="Krutzmann J."/>
            <person name="Morin E."/>
            <person name="Arend M."/>
            <person name="Barry K.W."/>
            <person name="Binder M."/>
            <person name="Choi C."/>
            <person name="Clum A."/>
            <person name="Copeland A."/>
            <person name="Grisel N."/>
            <person name="Haridas S."/>
            <person name="Kipfer T."/>
            <person name="LaButti K."/>
            <person name="Lindquist E."/>
            <person name="Lipzen A."/>
            <person name="Maire R."/>
            <person name="Meier B."/>
            <person name="Mihaltcheva S."/>
            <person name="Molinier V."/>
            <person name="Murat C."/>
            <person name="Poggeler S."/>
            <person name="Quandt C.A."/>
            <person name="Sperisen C."/>
            <person name="Tritt A."/>
            <person name="Tisserant E."/>
            <person name="Crous P.W."/>
            <person name="Henrissat B."/>
            <person name="Nehls U."/>
            <person name="Egli S."/>
            <person name="Spatafora J.W."/>
            <person name="Grigoriev I.V."/>
            <person name="Martin F.M."/>
        </authorList>
    </citation>
    <scope>NUCLEOTIDE SEQUENCE [LARGE SCALE GENOMIC DNA]</scope>
    <source>
        <strain evidence="3 4">CBS 207.34</strain>
    </source>
</reference>
<name>A0A8E2F7Z9_9PEZI</name>
<evidence type="ECO:0000256" key="2">
    <source>
        <dbReference type="SAM" id="Phobius"/>
    </source>
</evidence>
<dbReference type="Proteomes" id="UP000250140">
    <property type="component" value="Unassembled WGS sequence"/>
</dbReference>
<evidence type="ECO:0000256" key="1">
    <source>
        <dbReference type="SAM" id="Coils"/>
    </source>
</evidence>
<feature type="transmembrane region" description="Helical" evidence="2">
    <location>
        <begin position="130"/>
        <end position="147"/>
    </location>
</feature>
<keyword evidence="4" id="KW-1185">Reference proteome</keyword>
<keyword evidence="2" id="KW-0812">Transmembrane</keyword>
<keyword evidence="2" id="KW-1133">Transmembrane helix</keyword>
<dbReference type="AlphaFoldDB" id="A0A8E2F7Z9"/>
<keyword evidence="1" id="KW-0175">Coiled coil</keyword>
<organism evidence="3 4">
    <name type="scientific">Glonium stellatum</name>
    <dbReference type="NCBI Taxonomy" id="574774"/>
    <lineage>
        <taxon>Eukaryota</taxon>
        <taxon>Fungi</taxon>
        <taxon>Dikarya</taxon>
        <taxon>Ascomycota</taxon>
        <taxon>Pezizomycotina</taxon>
        <taxon>Dothideomycetes</taxon>
        <taxon>Pleosporomycetidae</taxon>
        <taxon>Gloniales</taxon>
        <taxon>Gloniaceae</taxon>
        <taxon>Glonium</taxon>
    </lineage>
</organism>
<accession>A0A8E2F7Z9</accession>
<protein>
    <submittedName>
        <fullName evidence="3">Uncharacterized protein</fullName>
    </submittedName>
</protein>
<proteinExistence type="predicted"/>
<dbReference type="EMBL" id="KV748951">
    <property type="protein sequence ID" value="OCL11978.1"/>
    <property type="molecule type" value="Genomic_DNA"/>
</dbReference>
<feature type="coiled-coil region" evidence="1">
    <location>
        <begin position="100"/>
        <end position="127"/>
    </location>
</feature>
<gene>
    <name evidence="3" type="ORF">AOQ84DRAFT_361046</name>
</gene>
<evidence type="ECO:0000313" key="3">
    <source>
        <dbReference type="EMBL" id="OCL11978.1"/>
    </source>
</evidence>
<evidence type="ECO:0000313" key="4">
    <source>
        <dbReference type="Proteomes" id="UP000250140"/>
    </source>
</evidence>
<sequence length="149" mass="17096">MENRPPLSAQPPNQASTAHFPATLLLRKSEDLIGEVTEVRQRHKALEEEIEELSILLDMAKTEGEDAFLKIKVRLLVKLEEAVQLRNTMVRQMLQLEELASVAKTQRSEIRQTMDALQKEINHAKMRTDLVIILVAILIPLSLIYIMRF</sequence>
<keyword evidence="2" id="KW-0472">Membrane</keyword>
<feature type="coiled-coil region" evidence="1">
    <location>
        <begin position="29"/>
        <end position="63"/>
    </location>
</feature>